<proteinExistence type="predicted"/>
<sequence length="186" mass="19141">MDKSDQQAIEALFGRLADVERHSPPRDGGAEAYIGEQLKRQPGAAYFMAQTIIVQEQALNAAQARIAELEREAPGALCDNREDTRPSGLVPRMGRASSEPPQAPPVQAMAAQRQGSGFLAGAAQTAMGVAGGLMLGSMLTSMFGGSAAQAATPPADAAPAPAPESAQAEPASFEDSDVGGFGDFEI</sequence>
<gene>
    <name evidence="1" type="ORF">JHL16_02175</name>
</gene>
<comment type="caution">
    <text evidence="1">The sequence shown here is derived from an EMBL/GenBank/DDBJ whole genome shotgun (WGS) entry which is preliminary data.</text>
</comment>
<evidence type="ECO:0000313" key="2">
    <source>
        <dbReference type="Proteomes" id="UP000616151"/>
    </source>
</evidence>
<protein>
    <submittedName>
        <fullName evidence="1">DUF2076 domain-containing protein</fullName>
    </submittedName>
</protein>
<name>A0ACC5QXP2_9HYPH</name>
<reference evidence="1" key="1">
    <citation type="submission" date="2021-01" db="EMBL/GenBank/DDBJ databases">
        <authorList>
            <person name="Sun Q."/>
        </authorList>
    </citation>
    <scope>NUCLEOTIDE SEQUENCE</scope>
    <source>
        <strain evidence="1">YIM B02566</strain>
    </source>
</reference>
<keyword evidence="2" id="KW-1185">Reference proteome</keyword>
<accession>A0ACC5QXP2</accession>
<evidence type="ECO:0000313" key="1">
    <source>
        <dbReference type="EMBL" id="MBK1865144.1"/>
    </source>
</evidence>
<dbReference type="EMBL" id="JAENHL010000004">
    <property type="protein sequence ID" value="MBK1865144.1"/>
    <property type="molecule type" value="Genomic_DNA"/>
</dbReference>
<organism evidence="1 2">
    <name type="scientific">Taklimakanibacter albus</name>
    <dbReference type="NCBI Taxonomy" id="2800327"/>
    <lineage>
        <taxon>Bacteria</taxon>
        <taxon>Pseudomonadati</taxon>
        <taxon>Pseudomonadota</taxon>
        <taxon>Alphaproteobacteria</taxon>
        <taxon>Hyphomicrobiales</taxon>
        <taxon>Aestuariivirgaceae</taxon>
        <taxon>Taklimakanibacter</taxon>
    </lineage>
</organism>
<dbReference type="Proteomes" id="UP000616151">
    <property type="component" value="Unassembled WGS sequence"/>
</dbReference>